<organism evidence="1">
    <name type="scientific">viral metagenome</name>
    <dbReference type="NCBI Taxonomy" id="1070528"/>
    <lineage>
        <taxon>unclassified sequences</taxon>
        <taxon>metagenomes</taxon>
        <taxon>organismal metagenomes</taxon>
    </lineage>
</organism>
<accession>A0A6C0JEV2</accession>
<dbReference type="AlphaFoldDB" id="A0A6C0JEV2"/>
<evidence type="ECO:0000313" key="1">
    <source>
        <dbReference type="EMBL" id="QHU03360.1"/>
    </source>
</evidence>
<name>A0A6C0JEV2_9ZZZZ</name>
<sequence>MCDNWKNDYSKEHHSCDGIVLDSGEGEYIVKGHINTKTPNATIMFWAANPPTYTTSYTGSGLPYPSADIAYENTPNRGAVKSNGGHFEFRVRYPNAYYMGLGSVYVEPCVHIKICEEGGDNKIHRIALGNGIPFRMLTYPPSLENTAARKSPMFYSGRSELPMRTQEQLLRESGYPESNVMPQNFWGKAVPHE</sequence>
<protein>
    <submittedName>
        <fullName evidence="1">Uncharacterized protein</fullName>
    </submittedName>
</protein>
<dbReference type="EMBL" id="MN740375">
    <property type="protein sequence ID" value="QHU03360.1"/>
    <property type="molecule type" value="Genomic_DNA"/>
</dbReference>
<reference evidence="1" key="1">
    <citation type="journal article" date="2020" name="Nature">
        <title>Giant virus diversity and host interactions through global metagenomics.</title>
        <authorList>
            <person name="Schulz F."/>
            <person name="Roux S."/>
            <person name="Paez-Espino D."/>
            <person name="Jungbluth S."/>
            <person name="Walsh D.A."/>
            <person name="Denef V.J."/>
            <person name="McMahon K.D."/>
            <person name="Konstantinidis K.T."/>
            <person name="Eloe-Fadrosh E.A."/>
            <person name="Kyrpides N.C."/>
            <person name="Woyke T."/>
        </authorList>
    </citation>
    <scope>NUCLEOTIDE SEQUENCE</scope>
    <source>
        <strain evidence="1">GVMAG-M-3300026093-6</strain>
    </source>
</reference>
<proteinExistence type="predicted"/>